<dbReference type="Proteomes" id="UP000464524">
    <property type="component" value="Chromosome"/>
</dbReference>
<evidence type="ECO:0000313" key="2">
    <source>
        <dbReference type="EMBL" id="QHJ13582.1"/>
    </source>
</evidence>
<name>A0A857JQA5_9ALTE</name>
<reference evidence="2 3" key="1">
    <citation type="submission" date="2019-12" db="EMBL/GenBank/DDBJ databases">
        <title>Genome sequencing and assembly of endphytes of Porphyra tenera.</title>
        <authorList>
            <person name="Park J.M."/>
            <person name="Shin R."/>
            <person name="Jo S.H."/>
        </authorList>
    </citation>
    <scope>NUCLEOTIDE SEQUENCE [LARGE SCALE GENOMIC DNA]</scope>
    <source>
        <strain evidence="2 3">GPM4</strain>
    </source>
</reference>
<dbReference type="AlphaFoldDB" id="A0A857JQA5"/>
<gene>
    <name evidence="2" type="ORF">FX988_03848</name>
</gene>
<keyword evidence="2" id="KW-0808">Transferase</keyword>
<keyword evidence="2" id="KW-0328">Glycosyltransferase</keyword>
<keyword evidence="3" id="KW-1185">Reference proteome</keyword>
<dbReference type="OrthoDB" id="9802649at2"/>
<dbReference type="GO" id="GO:0016758">
    <property type="term" value="F:hexosyltransferase activity"/>
    <property type="evidence" value="ECO:0007669"/>
    <property type="project" value="UniProtKB-ARBA"/>
</dbReference>
<sequence>MSFKVSVIVPVFNSELYLNRCFESLREQTLTDIEIIFVDDGSTDKSADILRGLVKADKRVKLITQSNKGTGTARNAGIRSAKGEYITFMDSDDTAHKEMLNSLFNKATFENDIVVCGHQEIKLNQTIKKHSFETNYNAKDYFSDIVSLDKPSAVWAKIYHRDLFLNPKCMFSERTRNNEDNATLLKLLYFSKSVTFIADAFYNWFRTEGSKSQSINVLRITESINVMGWRKNFLTENGAAKDYEKAFLKSVLRTITVRLNNIYKFTTGNESNRLLCHLYRTLYQSKLLNENTLKVIKQNFPSDYWSLLYRASEHSKMIDVNSFVKLFPKVDVDIAKYNSELGIDARIISLVKNIEKVGVLDLYIYGVGETWLMLEKYIPSTHCIKGFIDKKFEKSATKKSNEFTLNEAFSVMEDPCTIVVASFSQVEQITEQILMVAKDLNRTPRITCFFEAAPKLQGSVNG</sequence>
<evidence type="ECO:0000313" key="3">
    <source>
        <dbReference type="Proteomes" id="UP000464524"/>
    </source>
</evidence>
<dbReference type="InterPro" id="IPR029044">
    <property type="entry name" value="Nucleotide-diphossugar_trans"/>
</dbReference>
<dbReference type="EC" id="2.4.-.-" evidence="2"/>
<dbReference type="SUPFAM" id="SSF53448">
    <property type="entry name" value="Nucleotide-diphospho-sugar transferases"/>
    <property type="match status" value="1"/>
</dbReference>
<accession>A0A857JQA5</accession>
<dbReference type="KEGG" id="pmes:FX988_03848"/>
<protein>
    <submittedName>
        <fullName evidence="2">Glycosyltransferase EpsH</fullName>
        <ecNumber evidence="2">2.4.-.-</ecNumber>
    </submittedName>
</protein>
<dbReference type="Gene3D" id="3.90.550.10">
    <property type="entry name" value="Spore Coat Polysaccharide Biosynthesis Protein SpsA, Chain A"/>
    <property type="match status" value="1"/>
</dbReference>
<dbReference type="EMBL" id="CP047656">
    <property type="protein sequence ID" value="QHJ13582.1"/>
    <property type="molecule type" value="Genomic_DNA"/>
</dbReference>
<dbReference type="Pfam" id="PF00535">
    <property type="entry name" value="Glycos_transf_2"/>
    <property type="match status" value="1"/>
</dbReference>
<feature type="domain" description="Glycosyltransferase 2-like" evidence="1">
    <location>
        <begin position="6"/>
        <end position="133"/>
    </location>
</feature>
<dbReference type="PANTHER" id="PTHR22916">
    <property type="entry name" value="GLYCOSYLTRANSFERASE"/>
    <property type="match status" value="1"/>
</dbReference>
<organism evidence="2 3">
    <name type="scientific">Paraglaciecola mesophila</name>
    <dbReference type="NCBI Taxonomy" id="197222"/>
    <lineage>
        <taxon>Bacteria</taxon>
        <taxon>Pseudomonadati</taxon>
        <taxon>Pseudomonadota</taxon>
        <taxon>Gammaproteobacteria</taxon>
        <taxon>Alteromonadales</taxon>
        <taxon>Alteromonadaceae</taxon>
        <taxon>Paraglaciecola</taxon>
    </lineage>
</organism>
<dbReference type="PANTHER" id="PTHR22916:SF3">
    <property type="entry name" value="UDP-GLCNAC:BETAGAL BETA-1,3-N-ACETYLGLUCOSAMINYLTRANSFERASE-LIKE PROTEIN 1"/>
    <property type="match status" value="1"/>
</dbReference>
<dbReference type="CDD" id="cd00761">
    <property type="entry name" value="Glyco_tranf_GTA_type"/>
    <property type="match status" value="1"/>
</dbReference>
<dbReference type="RefSeq" id="WP_160181682.1">
    <property type="nucleotide sequence ID" value="NZ_CP047656.1"/>
</dbReference>
<dbReference type="InterPro" id="IPR001173">
    <property type="entry name" value="Glyco_trans_2-like"/>
</dbReference>
<proteinExistence type="predicted"/>
<evidence type="ECO:0000259" key="1">
    <source>
        <dbReference type="Pfam" id="PF00535"/>
    </source>
</evidence>